<dbReference type="RefSeq" id="WP_079147199.1">
    <property type="nucleotide sequence ID" value="NZ_CP016279.1"/>
</dbReference>
<dbReference type="EMBL" id="JAGGLP010000003">
    <property type="protein sequence ID" value="MBP2048747.1"/>
    <property type="molecule type" value="Genomic_DNA"/>
</dbReference>
<accession>A0ABS4LMY0</accession>
<name>A0ABS4LMY0_9ACTN</name>
<gene>
    <name evidence="1" type="ORF">J2Z21_001672</name>
</gene>
<dbReference type="Proteomes" id="UP001519309">
    <property type="component" value="Unassembled WGS sequence"/>
</dbReference>
<sequence length="233" mass="25400">MMTDATYTPGSGTTVARMLHRAGRWDEALALLSADALAERAEILVDRHWWRLDGEAAAEEAVGALVPSDPVLAGFLRAQVRYTRLLFGLDPRADDLRRAREDFTAATADARLSGWAVFWLGVLADNVDGDPGTAGTAYQQAMEQARKQGDTLLESYGARHIGARLLERDREEGITRLRRSYHLRAALGARPQTAAAALTLAGELPPGAEADQLREAAALTARELELTWLLRAL</sequence>
<proteinExistence type="predicted"/>
<protein>
    <submittedName>
        <fullName evidence="1">Uncharacterized protein</fullName>
    </submittedName>
</protein>
<evidence type="ECO:0000313" key="1">
    <source>
        <dbReference type="EMBL" id="MBP2048747.1"/>
    </source>
</evidence>
<keyword evidence="2" id="KW-1185">Reference proteome</keyword>
<organism evidence="1 2">
    <name type="scientific">Streptomyces griseochromogenes</name>
    <dbReference type="NCBI Taxonomy" id="68214"/>
    <lineage>
        <taxon>Bacteria</taxon>
        <taxon>Bacillati</taxon>
        <taxon>Actinomycetota</taxon>
        <taxon>Actinomycetes</taxon>
        <taxon>Kitasatosporales</taxon>
        <taxon>Streptomycetaceae</taxon>
        <taxon>Streptomyces</taxon>
    </lineage>
</organism>
<comment type="caution">
    <text evidence="1">The sequence shown here is derived from an EMBL/GenBank/DDBJ whole genome shotgun (WGS) entry which is preliminary data.</text>
</comment>
<reference evidence="1 2" key="1">
    <citation type="submission" date="2021-03" db="EMBL/GenBank/DDBJ databases">
        <title>Genomic Encyclopedia of Type Strains, Phase IV (KMG-IV): sequencing the most valuable type-strain genomes for metagenomic binning, comparative biology and taxonomic classification.</title>
        <authorList>
            <person name="Goeker M."/>
        </authorList>
    </citation>
    <scope>NUCLEOTIDE SEQUENCE [LARGE SCALE GENOMIC DNA]</scope>
    <source>
        <strain evidence="1 2">DSM 40499</strain>
    </source>
</reference>
<evidence type="ECO:0000313" key="2">
    <source>
        <dbReference type="Proteomes" id="UP001519309"/>
    </source>
</evidence>